<gene>
    <name evidence="2" type="ORF">A9A59_0706</name>
</gene>
<evidence type="ECO:0000313" key="3">
    <source>
        <dbReference type="Proteomes" id="UP000223071"/>
    </source>
</evidence>
<keyword evidence="3" id="KW-1185">Reference proteome</keyword>
<dbReference type="InterPro" id="IPR029068">
    <property type="entry name" value="Glyas_Bleomycin-R_OHBP_Dase"/>
</dbReference>
<dbReference type="Proteomes" id="UP000223071">
    <property type="component" value="Unassembled WGS sequence"/>
</dbReference>
<dbReference type="Gene3D" id="3.10.180.10">
    <property type="entry name" value="2,3-Dihydroxybiphenyl 1,2-Dioxygenase, domain 1"/>
    <property type="match status" value="1"/>
</dbReference>
<evidence type="ECO:0000259" key="1">
    <source>
        <dbReference type="Pfam" id="PF06983"/>
    </source>
</evidence>
<dbReference type="SUPFAM" id="SSF54593">
    <property type="entry name" value="Glyoxalase/Bleomycin resistance protein/Dihydroxybiphenyl dioxygenase"/>
    <property type="match status" value="1"/>
</dbReference>
<dbReference type="RefSeq" id="WP_098502960.1">
    <property type="nucleotide sequence ID" value="NZ_PDJQ01000001.1"/>
</dbReference>
<evidence type="ECO:0000313" key="2">
    <source>
        <dbReference type="EMBL" id="PFG73508.1"/>
    </source>
</evidence>
<organism evidence="2 3">
    <name type="scientific">Tepidiforma thermophila (strain KCTC 52669 / CGMCC 1.13589 / G233)</name>
    <dbReference type="NCBI Taxonomy" id="2761530"/>
    <lineage>
        <taxon>Bacteria</taxon>
        <taxon>Bacillati</taxon>
        <taxon>Chloroflexota</taxon>
        <taxon>Tepidiformia</taxon>
        <taxon>Tepidiformales</taxon>
        <taxon>Tepidiformaceae</taxon>
        <taxon>Tepidiforma</taxon>
    </lineage>
</organism>
<sequence length="167" mass="18432">MTAKFVTHLWFEHGALEAAEFYTRVFPNSRITAVTHYSEVGREIHGQEPGSVMTVSLELDGRPFMLLNGGPGFRLNPAFSILLECDTQEEIDRYWEALLEGGEGQQCGWLVDRFGVSWQVSGPMDAWLTTLDAAARDRVLAAMFQMTKIDLAALEAAARGKPAPAGQ</sequence>
<proteinExistence type="predicted"/>
<dbReference type="CDD" id="cd06588">
    <property type="entry name" value="PhnB_like"/>
    <property type="match status" value="1"/>
</dbReference>
<dbReference type="PANTHER" id="PTHR33990">
    <property type="entry name" value="PROTEIN YJDN-RELATED"/>
    <property type="match status" value="1"/>
</dbReference>
<accession>A0A2A9HCM4</accession>
<feature type="domain" description="PhnB-like" evidence="1">
    <location>
        <begin position="4"/>
        <end position="120"/>
    </location>
</feature>
<keyword evidence="2" id="KW-0808">Transferase</keyword>
<protein>
    <submittedName>
        <fullName evidence="2">Putative 3-demethylubiquinone-9 3-methyltransferase (Glyoxalase superfamily)</fullName>
    </submittedName>
</protein>
<keyword evidence="2" id="KW-0489">Methyltransferase</keyword>
<dbReference type="EMBL" id="PDJQ01000001">
    <property type="protein sequence ID" value="PFG73508.1"/>
    <property type="molecule type" value="Genomic_DNA"/>
</dbReference>
<dbReference type="InterPro" id="IPR028973">
    <property type="entry name" value="PhnB-like"/>
</dbReference>
<dbReference type="AlphaFoldDB" id="A0A2A9HCM4"/>
<dbReference type="Pfam" id="PF06983">
    <property type="entry name" value="3-dmu-9_3-mt"/>
    <property type="match status" value="1"/>
</dbReference>
<comment type="caution">
    <text evidence="2">The sequence shown here is derived from an EMBL/GenBank/DDBJ whole genome shotgun (WGS) entry which is preliminary data.</text>
</comment>
<name>A0A2A9HCM4_TEPT2</name>
<dbReference type="InterPro" id="IPR009725">
    <property type="entry name" value="3_dmu_93_MTrfase"/>
</dbReference>
<dbReference type="PIRSF" id="PIRSF021700">
    <property type="entry name" value="3_dmu_93_MTrfase"/>
    <property type="match status" value="1"/>
</dbReference>
<dbReference type="GO" id="GO:0008168">
    <property type="term" value="F:methyltransferase activity"/>
    <property type="evidence" value="ECO:0007669"/>
    <property type="project" value="UniProtKB-KW"/>
</dbReference>
<keyword evidence="2" id="KW-0830">Ubiquinone</keyword>
<dbReference type="GO" id="GO:0032259">
    <property type="term" value="P:methylation"/>
    <property type="evidence" value="ECO:0007669"/>
    <property type="project" value="UniProtKB-KW"/>
</dbReference>
<reference evidence="2 3" key="1">
    <citation type="submission" date="2017-09" db="EMBL/GenBank/DDBJ databases">
        <title>Sequencing the genomes of two abundant thermophiles in Great Basin hot springs: Thermocrinis jamiesonii and novel Chloroflexi Thermoflexus hugenholtzii.</title>
        <authorList>
            <person name="Hedlund B."/>
        </authorList>
    </citation>
    <scope>NUCLEOTIDE SEQUENCE [LARGE SCALE GENOMIC DNA]</scope>
    <source>
        <strain evidence="2 3">G233</strain>
    </source>
</reference>